<dbReference type="Proteomes" id="UP000053593">
    <property type="component" value="Unassembled WGS sequence"/>
</dbReference>
<dbReference type="AlphaFoldDB" id="A0A0D0CTR3"/>
<accession>A0A0D0CTR3</accession>
<evidence type="ECO:0000313" key="1">
    <source>
        <dbReference type="EMBL" id="KIK59168.1"/>
    </source>
</evidence>
<evidence type="ECO:0000313" key="2">
    <source>
        <dbReference type="Proteomes" id="UP000053593"/>
    </source>
</evidence>
<dbReference type="EMBL" id="KN834781">
    <property type="protein sequence ID" value="KIK59168.1"/>
    <property type="molecule type" value="Genomic_DNA"/>
</dbReference>
<gene>
    <name evidence="1" type="ORF">GYMLUDRAFT_44923</name>
</gene>
<proteinExistence type="predicted"/>
<dbReference type="OrthoDB" id="3254696at2759"/>
<keyword evidence="2" id="KW-1185">Reference proteome</keyword>
<reference evidence="1 2" key="1">
    <citation type="submission" date="2014-04" db="EMBL/GenBank/DDBJ databases">
        <title>Evolutionary Origins and Diversification of the Mycorrhizal Mutualists.</title>
        <authorList>
            <consortium name="DOE Joint Genome Institute"/>
            <consortium name="Mycorrhizal Genomics Consortium"/>
            <person name="Kohler A."/>
            <person name="Kuo A."/>
            <person name="Nagy L.G."/>
            <person name="Floudas D."/>
            <person name="Copeland A."/>
            <person name="Barry K.W."/>
            <person name="Cichocki N."/>
            <person name="Veneault-Fourrey C."/>
            <person name="LaButti K."/>
            <person name="Lindquist E.A."/>
            <person name="Lipzen A."/>
            <person name="Lundell T."/>
            <person name="Morin E."/>
            <person name="Murat C."/>
            <person name="Riley R."/>
            <person name="Ohm R."/>
            <person name="Sun H."/>
            <person name="Tunlid A."/>
            <person name="Henrissat B."/>
            <person name="Grigoriev I.V."/>
            <person name="Hibbett D.S."/>
            <person name="Martin F."/>
        </authorList>
    </citation>
    <scope>NUCLEOTIDE SEQUENCE [LARGE SCALE GENOMIC DNA]</scope>
    <source>
        <strain evidence="1 2">FD-317 M1</strain>
    </source>
</reference>
<organism evidence="1 2">
    <name type="scientific">Collybiopsis luxurians FD-317 M1</name>
    <dbReference type="NCBI Taxonomy" id="944289"/>
    <lineage>
        <taxon>Eukaryota</taxon>
        <taxon>Fungi</taxon>
        <taxon>Dikarya</taxon>
        <taxon>Basidiomycota</taxon>
        <taxon>Agaricomycotina</taxon>
        <taxon>Agaricomycetes</taxon>
        <taxon>Agaricomycetidae</taxon>
        <taxon>Agaricales</taxon>
        <taxon>Marasmiineae</taxon>
        <taxon>Omphalotaceae</taxon>
        <taxon>Collybiopsis</taxon>
        <taxon>Collybiopsis luxurians</taxon>
    </lineage>
</organism>
<protein>
    <submittedName>
        <fullName evidence="1">Uncharacterized protein</fullName>
    </submittedName>
</protein>
<name>A0A0D0CTR3_9AGAR</name>
<sequence length="85" mass="9721">MGAKEKIYFNGRSRRMRISPVLPWYVMQFGKVTVKSIAAFNPTLHLGRQDAVFGRALDDVEVLRLNLQLAKTARTGEIQHVYLMT</sequence>
<dbReference type="HOGENOM" id="CLU_2512865_0_0_1"/>